<dbReference type="PANTHER" id="PTHR23070">
    <property type="entry name" value="BCS1 AAA-TYPE ATPASE"/>
    <property type="match status" value="1"/>
</dbReference>
<dbReference type="Gene3D" id="3.40.50.300">
    <property type="entry name" value="P-loop containing nucleotide triphosphate hydrolases"/>
    <property type="match status" value="1"/>
</dbReference>
<evidence type="ECO:0000256" key="9">
    <source>
        <dbReference type="ARBA" id="ARBA00023128"/>
    </source>
</evidence>
<feature type="chain" id="PRO_5042028470" description="AAA+ ATPase domain-containing protein" evidence="14">
    <location>
        <begin position="21"/>
        <end position="579"/>
    </location>
</feature>
<protein>
    <recommendedName>
        <fullName evidence="15">AAA+ ATPase domain-containing protein</fullName>
    </recommendedName>
</protein>
<evidence type="ECO:0000256" key="5">
    <source>
        <dbReference type="ARBA" id="ARBA00022792"/>
    </source>
</evidence>
<name>A0AAD7UBS4_9STRA</name>
<dbReference type="InterPro" id="IPR057495">
    <property type="entry name" value="AAA_lid_BCS1"/>
</dbReference>
<proteinExistence type="inferred from homology"/>
<dbReference type="GO" id="GO:0005524">
    <property type="term" value="F:ATP binding"/>
    <property type="evidence" value="ECO:0007669"/>
    <property type="project" value="UniProtKB-KW"/>
</dbReference>
<evidence type="ECO:0000256" key="13">
    <source>
        <dbReference type="SAM" id="MobiDB-lite"/>
    </source>
</evidence>
<dbReference type="Pfam" id="PF00004">
    <property type="entry name" value="AAA"/>
    <property type="match status" value="1"/>
</dbReference>
<dbReference type="InterPro" id="IPR003959">
    <property type="entry name" value="ATPase_AAA_core"/>
</dbReference>
<dbReference type="InterPro" id="IPR050747">
    <property type="entry name" value="Mitochondrial_chaperone_BCS1"/>
</dbReference>
<dbReference type="InterPro" id="IPR003960">
    <property type="entry name" value="ATPase_AAA_CS"/>
</dbReference>
<feature type="compositionally biased region" description="Basic and acidic residues" evidence="13">
    <location>
        <begin position="73"/>
        <end position="89"/>
    </location>
</feature>
<dbReference type="GO" id="GO:0016887">
    <property type="term" value="F:ATP hydrolysis activity"/>
    <property type="evidence" value="ECO:0007669"/>
    <property type="project" value="InterPro"/>
</dbReference>
<keyword evidence="3" id="KW-0812">Transmembrane</keyword>
<evidence type="ECO:0000256" key="7">
    <source>
        <dbReference type="ARBA" id="ARBA00022840"/>
    </source>
</evidence>
<dbReference type="SUPFAM" id="SSF52540">
    <property type="entry name" value="P-loop containing nucleoside triphosphate hydrolases"/>
    <property type="match status" value="1"/>
</dbReference>
<evidence type="ECO:0000256" key="11">
    <source>
        <dbReference type="ARBA" id="ARBA00048778"/>
    </source>
</evidence>
<dbReference type="Pfam" id="PF08740">
    <property type="entry name" value="BCS1_N"/>
    <property type="match status" value="1"/>
</dbReference>
<organism evidence="16 17">
    <name type="scientific">Chrysophaeum taylorii</name>
    <dbReference type="NCBI Taxonomy" id="2483200"/>
    <lineage>
        <taxon>Eukaryota</taxon>
        <taxon>Sar</taxon>
        <taxon>Stramenopiles</taxon>
        <taxon>Ochrophyta</taxon>
        <taxon>Pelagophyceae</taxon>
        <taxon>Pelagomonadales</taxon>
        <taxon>Pelagomonadaceae</taxon>
        <taxon>Chrysophaeum</taxon>
    </lineage>
</organism>
<dbReference type="InterPro" id="IPR027417">
    <property type="entry name" value="P-loop_NTPase"/>
</dbReference>
<keyword evidence="5" id="KW-0999">Mitochondrion inner membrane</keyword>
<dbReference type="SMART" id="SM00382">
    <property type="entry name" value="AAA"/>
    <property type="match status" value="1"/>
</dbReference>
<feature type="region of interest" description="Disordered" evidence="13">
    <location>
        <begin position="162"/>
        <end position="185"/>
    </location>
</feature>
<dbReference type="EMBL" id="JAQMWT010000398">
    <property type="protein sequence ID" value="KAJ8601910.1"/>
    <property type="molecule type" value="Genomic_DNA"/>
</dbReference>
<keyword evidence="8" id="KW-1133">Transmembrane helix</keyword>
<evidence type="ECO:0000256" key="10">
    <source>
        <dbReference type="ARBA" id="ARBA00023136"/>
    </source>
</evidence>
<evidence type="ECO:0000313" key="16">
    <source>
        <dbReference type="EMBL" id="KAJ8601910.1"/>
    </source>
</evidence>
<evidence type="ECO:0000256" key="4">
    <source>
        <dbReference type="ARBA" id="ARBA00022741"/>
    </source>
</evidence>
<evidence type="ECO:0000256" key="1">
    <source>
        <dbReference type="ARBA" id="ARBA00004434"/>
    </source>
</evidence>
<feature type="signal peptide" evidence="14">
    <location>
        <begin position="1"/>
        <end position="20"/>
    </location>
</feature>
<evidence type="ECO:0000256" key="3">
    <source>
        <dbReference type="ARBA" id="ARBA00022692"/>
    </source>
</evidence>
<comment type="catalytic activity">
    <reaction evidence="11">
        <text>ATP + H2O = ADP + phosphate + H(+)</text>
        <dbReference type="Rhea" id="RHEA:13065"/>
        <dbReference type="ChEBI" id="CHEBI:15377"/>
        <dbReference type="ChEBI" id="CHEBI:15378"/>
        <dbReference type="ChEBI" id="CHEBI:30616"/>
        <dbReference type="ChEBI" id="CHEBI:43474"/>
        <dbReference type="ChEBI" id="CHEBI:456216"/>
    </reaction>
    <physiologicalReaction direction="left-to-right" evidence="11">
        <dbReference type="Rhea" id="RHEA:13066"/>
    </physiologicalReaction>
</comment>
<keyword evidence="10" id="KW-0472">Membrane</keyword>
<feature type="domain" description="AAA+ ATPase" evidence="15">
    <location>
        <begin position="354"/>
        <end position="492"/>
    </location>
</feature>
<keyword evidence="4 12" id="KW-0547">Nucleotide-binding</keyword>
<dbReference type="InterPro" id="IPR014851">
    <property type="entry name" value="BCS1_N"/>
</dbReference>
<sequence length="579" mass="63155">MMVRGPFLVVSVLFLQSAAAKKEQAPSWSPECVGSSSSSSSPRRWVFPFWQKQQQQQQPVGCPSSSSSSSSSSREEKTRSSSPPKWDRGSSGRWIVWGAVASALAVSAKQMLGLFVTRARLAVESRVWTTVEISEADDPKLYRAIVRWLHGRDLLRSGSYKALSAPDDTSKQQQQKQHKERSRATFKPVDDVSFVPLTTSGDTAQFVYRGRRVWARLGGVPSVAGGDPIRAVVSSMRPGAARRAAKAAARQGSAPLTILISTLNTSRDSSQRGGLSEISELLKEALLSAETQDKKYVEVYEIQQSTGRWELSCLARKRPLDTVILKKGLVEDLVQDVRTFVDDEDWYRRRSLPHRRGYLLWGPPGAGKSSVILAIASHFGLPLCTLALGRLGAGASKIPLSEALAAAPPCSVVAIEDVDVAFNATGALDRRAPSAPTADAQSLHELLNAIDGIAAQDQGRILFLTTNDLDALDAALTRPGRCDRTFFLGNADDEMAERLFNSFYADFDDDDDDDVVESRSSKKLVDNAKAFAALVGGERYSMAALQGHLLRHKSDALDALHSAKSHFDPDKKTTDPMIR</sequence>
<dbReference type="GO" id="GO:0005743">
    <property type="term" value="C:mitochondrial inner membrane"/>
    <property type="evidence" value="ECO:0007669"/>
    <property type="project" value="UniProtKB-SubCell"/>
</dbReference>
<evidence type="ECO:0000256" key="14">
    <source>
        <dbReference type="SAM" id="SignalP"/>
    </source>
</evidence>
<evidence type="ECO:0000259" key="15">
    <source>
        <dbReference type="SMART" id="SM00382"/>
    </source>
</evidence>
<comment type="subcellular location">
    <subcellularLocation>
        <location evidence="1">Mitochondrion inner membrane</location>
        <topology evidence="1">Single-pass membrane protein</topology>
    </subcellularLocation>
</comment>
<evidence type="ECO:0000256" key="12">
    <source>
        <dbReference type="RuleBase" id="RU003651"/>
    </source>
</evidence>
<dbReference type="InterPro" id="IPR003593">
    <property type="entry name" value="AAA+_ATPase"/>
</dbReference>
<evidence type="ECO:0000313" key="17">
    <source>
        <dbReference type="Proteomes" id="UP001230188"/>
    </source>
</evidence>
<evidence type="ECO:0000256" key="8">
    <source>
        <dbReference type="ARBA" id="ARBA00022989"/>
    </source>
</evidence>
<evidence type="ECO:0000256" key="6">
    <source>
        <dbReference type="ARBA" id="ARBA00022801"/>
    </source>
</evidence>
<keyword evidence="6" id="KW-0378">Hydrolase</keyword>
<dbReference type="AlphaFoldDB" id="A0AAD7UBS4"/>
<accession>A0AAD7UBS4</accession>
<feature type="region of interest" description="Disordered" evidence="13">
    <location>
        <begin position="52"/>
        <end position="89"/>
    </location>
</feature>
<feature type="compositionally biased region" description="Low complexity" evidence="13">
    <location>
        <begin position="52"/>
        <end position="72"/>
    </location>
</feature>
<gene>
    <name evidence="16" type="ORF">CTAYLR_002700</name>
</gene>
<dbReference type="PROSITE" id="PS00674">
    <property type="entry name" value="AAA"/>
    <property type="match status" value="1"/>
</dbReference>
<keyword evidence="14" id="KW-0732">Signal</keyword>
<comment type="similarity">
    <text evidence="2">Belongs to the AAA ATPase family. BCS1 subfamily.</text>
</comment>
<dbReference type="Pfam" id="PF25426">
    <property type="entry name" value="AAA_lid_BCS1"/>
    <property type="match status" value="1"/>
</dbReference>
<comment type="caution">
    <text evidence="16">The sequence shown here is derived from an EMBL/GenBank/DDBJ whole genome shotgun (WGS) entry which is preliminary data.</text>
</comment>
<keyword evidence="17" id="KW-1185">Reference proteome</keyword>
<reference evidence="16" key="1">
    <citation type="submission" date="2023-01" db="EMBL/GenBank/DDBJ databases">
        <title>Metagenome sequencing of chrysophaentin producing Chrysophaeum taylorii.</title>
        <authorList>
            <person name="Davison J."/>
            <person name="Bewley C."/>
        </authorList>
    </citation>
    <scope>NUCLEOTIDE SEQUENCE</scope>
    <source>
        <strain evidence="16">NIES-1699</strain>
    </source>
</reference>
<dbReference type="Proteomes" id="UP001230188">
    <property type="component" value="Unassembled WGS sequence"/>
</dbReference>
<keyword evidence="9" id="KW-0496">Mitochondrion</keyword>
<evidence type="ECO:0000256" key="2">
    <source>
        <dbReference type="ARBA" id="ARBA00007448"/>
    </source>
</evidence>
<keyword evidence="7 12" id="KW-0067">ATP-binding</keyword>